<dbReference type="Gene3D" id="2.60.120.560">
    <property type="entry name" value="Exo-inulinase, domain 1"/>
    <property type="match status" value="1"/>
</dbReference>
<dbReference type="InterPro" id="IPR010496">
    <property type="entry name" value="AL/BT2_dom"/>
</dbReference>
<evidence type="ECO:0000259" key="1">
    <source>
        <dbReference type="Pfam" id="PF06439"/>
    </source>
</evidence>
<feature type="non-terminal residue" evidence="2">
    <location>
        <position position="363"/>
    </location>
</feature>
<proteinExistence type="predicted"/>
<dbReference type="Proteomes" id="UP000824156">
    <property type="component" value="Unassembled WGS sequence"/>
</dbReference>
<dbReference type="AlphaFoldDB" id="A0A9D1W872"/>
<accession>A0A9D1W872</accession>
<dbReference type="Pfam" id="PF06439">
    <property type="entry name" value="3keto-disac_hyd"/>
    <property type="match status" value="1"/>
</dbReference>
<evidence type="ECO:0000313" key="2">
    <source>
        <dbReference type="EMBL" id="HIX54139.1"/>
    </source>
</evidence>
<protein>
    <submittedName>
        <fullName evidence="2">DUF1080 domain-containing protein</fullName>
    </submittedName>
</protein>
<reference evidence="2" key="2">
    <citation type="submission" date="2021-04" db="EMBL/GenBank/DDBJ databases">
        <authorList>
            <person name="Gilroy R."/>
        </authorList>
    </citation>
    <scope>NUCLEOTIDE SEQUENCE</scope>
    <source>
        <strain evidence="2">1719</strain>
    </source>
</reference>
<sequence>MKNLLVVLGVYFIFPMGGNGQTRVTELKRLSDFNEPSASWKVVSDVGIELKRPNSLIEMKNVEQEVLWNNPGKREAGEDLYTNESFGDLQLELDFMMKENGNSGIYLQGRYEVQLADSWLVKHITSESSGGIYGVMSPRVNASKAPGLWQHLKVFFKAPKFDGSGTKTQNAKILRVELNGMVVQENVELLGPTAGAVASEEVSNAPLRIQGDHGAVAFKNIQVTHGLDDFKESASTADPIWVDYNNTPVLRSFMDISSHTGRHRVVHAISVASSQNLHYTYDLDHGSLIQVWRGDFLDATPMWDGRGNGTSIPLGAVQQLSGAVLNVAQLGDINQEWPKDTVVTGFKPKGYKLAANNKPVFQY</sequence>
<name>A0A9D1W872_9SPHI</name>
<organism evidence="2 3">
    <name type="scientific">Candidatus Sphingobacterium stercoripullorum</name>
    <dbReference type="NCBI Taxonomy" id="2838759"/>
    <lineage>
        <taxon>Bacteria</taxon>
        <taxon>Pseudomonadati</taxon>
        <taxon>Bacteroidota</taxon>
        <taxon>Sphingobacteriia</taxon>
        <taxon>Sphingobacteriales</taxon>
        <taxon>Sphingobacteriaceae</taxon>
        <taxon>Sphingobacterium</taxon>
    </lineage>
</organism>
<dbReference type="GO" id="GO:0016787">
    <property type="term" value="F:hydrolase activity"/>
    <property type="evidence" value="ECO:0007669"/>
    <property type="project" value="InterPro"/>
</dbReference>
<comment type="caution">
    <text evidence="2">The sequence shown here is derived from an EMBL/GenBank/DDBJ whole genome shotgun (WGS) entry which is preliminary data.</text>
</comment>
<gene>
    <name evidence="2" type="ORF">H9853_03875</name>
</gene>
<reference evidence="2" key="1">
    <citation type="journal article" date="2021" name="PeerJ">
        <title>Extensive microbial diversity within the chicken gut microbiome revealed by metagenomics and culture.</title>
        <authorList>
            <person name="Gilroy R."/>
            <person name="Ravi A."/>
            <person name="Getino M."/>
            <person name="Pursley I."/>
            <person name="Horton D.L."/>
            <person name="Alikhan N.F."/>
            <person name="Baker D."/>
            <person name="Gharbi K."/>
            <person name="Hall N."/>
            <person name="Watson M."/>
            <person name="Adriaenssens E.M."/>
            <person name="Foster-Nyarko E."/>
            <person name="Jarju S."/>
            <person name="Secka A."/>
            <person name="Antonio M."/>
            <person name="Oren A."/>
            <person name="Chaudhuri R.R."/>
            <person name="La Ragione R."/>
            <person name="Hildebrand F."/>
            <person name="Pallen M.J."/>
        </authorList>
    </citation>
    <scope>NUCLEOTIDE SEQUENCE</scope>
    <source>
        <strain evidence="2">1719</strain>
    </source>
</reference>
<feature type="domain" description="3-keto-alpha-glucoside-1,2-lyase/3-keto-2-hydroxy-glucal hydratase" evidence="1">
    <location>
        <begin position="61"/>
        <end position="223"/>
    </location>
</feature>
<dbReference type="EMBL" id="DXEZ01000110">
    <property type="protein sequence ID" value="HIX54139.1"/>
    <property type="molecule type" value="Genomic_DNA"/>
</dbReference>
<evidence type="ECO:0000313" key="3">
    <source>
        <dbReference type="Proteomes" id="UP000824156"/>
    </source>
</evidence>